<dbReference type="RefSeq" id="WP_121644552.1">
    <property type="nucleotide sequence ID" value="NZ_RCWN01000001.1"/>
</dbReference>
<dbReference type="Gene3D" id="1.10.530.10">
    <property type="match status" value="1"/>
</dbReference>
<evidence type="ECO:0000256" key="3">
    <source>
        <dbReference type="ARBA" id="ARBA00022729"/>
    </source>
</evidence>
<proteinExistence type="inferred from homology"/>
<evidence type="ECO:0000313" key="7">
    <source>
        <dbReference type="Proteomes" id="UP000281094"/>
    </source>
</evidence>
<dbReference type="SUPFAM" id="SSF53955">
    <property type="entry name" value="Lysozyme-like"/>
    <property type="match status" value="1"/>
</dbReference>
<dbReference type="SUPFAM" id="SSF48435">
    <property type="entry name" value="Bacterial muramidases"/>
    <property type="match status" value="1"/>
</dbReference>
<feature type="domain" description="Transglycosylase SLT" evidence="5">
    <location>
        <begin position="504"/>
        <end position="610"/>
    </location>
</feature>
<dbReference type="GO" id="GO:0042597">
    <property type="term" value="C:periplasmic space"/>
    <property type="evidence" value="ECO:0007669"/>
    <property type="project" value="InterPro"/>
</dbReference>
<dbReference type="AlphaFoldDB" id="A0A3L7JA61"/>
<dbReference type="InterPro" id="IPR008258">
    <property type="entry name" value="Transglycosylase_SLT_dom_1"/>
</dbReference>
<feature type="signal peptide" evidence="4">
    <location>
        <begin position="1"/>
        <end position="26"/>
    </location>
</feature>
<sequence length="663" mass="72461">MRLRLALSASLVLTGISMTAAAPAGAQVTSAIPPRTNGPSSYDPVRLKAGLDAVTADEWSKARQIRDTLSGLDREILTWAIAYYGGDNIPSAEIAAAAAGLNGWPGAERLRQNSERALASENHPPQSILAAFGSTQPETIEGAKALASAKLAMGDKTGAGETLAPLWRSQKMDASDEDDILRRFGPFISRAVHCDRMETMLYEDRVRSAGRVASLCGRTRLHAAFAAVTRKQSDAWSLLSAVPGNERTDAFYFAKARHLRWQGKFQEAAVALLEAPDNAGRLDPDAWWFERRVLSRELLDIQQPALAYRVVSQHGGGREVTRIDASFHAGWYALRFLNEPKRAANHFRNILLRAEGPISKARGYYWLGRAAEAGAGGDPRDYYRQAARYDVAFYGQLAAAKLGRDTLSVEFPKPTDAERSTFAQRHAVQAIARLEAAGHERRARQLYFDLARELTSPGELALLAVKAEQSEGHYLGLKVGKIAASRGLDIGALAHPIGAIPAQTQIGSADKALAYAVARQESEFNTGAVSHVGARGLLQLMPGTAKQMARKAGLAYSPQRLTSDAAYNTILGAHYLDEQLARFDGSMIMTFAGYNAGPSRAAEWAQRYGDPRSMSVEAAVDWVERIPYTETRNYVQRVMENYQVYRMRLSGKVQPSVDLTRGR</sequence>
<name>A0A3L7JA61_9HYPH</name>
<keyword evidence="3 4" id="KW-0732">Signal</keyword>
<comment type="caution">
    <text evidence="6">The sequence shown here is derived from an EMBL/GenBank/DDBJ whole genome shotgun (WGS) entry which is preliminary data.</text>
</comment>
<dbReference type="PANTHER" id="PTHR37423">
    <property type="entry name" value="SOLUBLE LYTIC MUREIN TRANSGLYCOSYLASE-RELATED"/>
    <property type="match status" value="1"/>
</dbReference>
<evidence type="ECO:0000256" key="1">
    <source>
        <dbReference type="ARBA" id="ARBA00007734"/>
    </source>
</evidence>
<protein>
    <submittedName>
        <fullName evidence="6">Lytic transglycosylase domain-containing protein</fullName>
    </submittedName>
</protein>
<accession>A0A3L7JA61</accession>
<dbReference type="InterPro" id="IPR008939">
    <property type="entry name" value="Lytic_TGlycosylase_superhlx_U"/>
</dbReference>
<evidence type="ECO:0000259" key="5">
    <source>
        <dbReference type="Pfam" id="PF01464"/>
    </source>
</evidence>
<feature type="chain" id="PRO_5018008579" evidence="4">
    <location>
        <begin position="27"/>
        <end position="663"/>
    </location>
</feature>
<comment type="similarity">
    <text evidence="1">Belongs to the transglycosylase Slt family.</text>
</comment>
<dbReference type="Gene3D" id="1.25.20.10">
    <property type="entry name" value="Bacterial muramidases"/>
    <property type="match status" value="1"/>
</dbReference>
<evidence type="ECO:0000256" key="2">
    <source>
        <dbReference type="ARBA" id="ARBA00009387"/>
    </source>
</evidence>
<comment type="similarity">
    <text evidence="2">Belongs to the virb1 family.</text>
</comment>
<dbReference type="Pfam" id="PF01464">
    <property type="entry name" value="SLT"/>
    <property type="match status" value="1"/>
</dbReference>
<dbReference type="CDD" id="cd13401">
    <property type="entry name" value="Slt70-like"/>
    <property type="match status" value="1"/>
</dbReference>
<keyword evidence="7" id="KW-1185">Reference proteome</keyword>
<dbReference type="InterPro" id="IPR023346">
    <property type="entry name" value="Lysozyme-like_dom_sf"/>
</dbReference>
<dbReference type="GO" id="GO:0004553">
    <property type="term" value="F:hydrolase activity, hydrolyzing O-glycosyl compounds"/>
    <property type="evidence" value="ECO:0007669"/>
    <property type="project" value="InterPro"/>
</dbReference>
<organism evidence="6 7">
    <name type="scientific">Notoacmeibacter ruber</name>
    <dbReference type="NCBI Taxonomy" id="2670375"/>
    <lineage>
        <taxon>Bacteria</taxon>
        <taxon>Pseudomonadati</taxon>
        <taxon>Pseudomonadota</taxon>
        <taxon>Alphaproteobacteria</taxon>
        <taxon>Hyphomicrobiales</taxon>
        <taxon>Notoacmeibacteraceae</taxon>
        <taxon>Notoacmeibacter</taxon>
    </lineage>
</organism>
<reference evidence="6 7" key="1">
    <citation type="submission" date="2018-10" db="EMBL/GenBank/DDBJ databases">
        <title>Notoacmeibacter sp. M2BS9Y-3-1, whole genome shotgun sequence.</title>
        <authorList>
            <person name="Tuo L."/>
        </authorList>
    </citation>
    <scope>NUCLEOTIDE SEQUENCE [LARGE SCALE GENOMIC DNA]</scope>
    <source>
        <strain evidence="6 7">M2BS9Y-3-1</strain>
    </source>
</reference>
<gene>
    <name evidence="6" type="ORF">D8780_04555</name>
</gene>
<dbReference type="Proteomes" id="UP000281094">
    <property type="component" value="Unassembled WGS sequence"/>
</dbReference>
<evidence type="ECO:0000313" key="6">
    <source>
        <dbReference type="EMBL" id="RLQ87583.1"/>
    </source>
</evidence>
<dbReference type="EMBL" id="RCWN01000001">
    <property type="protein sequence ID" value="RLQ87583.1"/>
    <property type="molecule type" value="Genomic_DNA"/>
</dbReference>
<dbReference type="PANTHER" id="PTHR37423:SF2">
    <property type="entry name" value="MEMBRANE-BOUND LYTIC MUREIN TRANSGLYCOSYLASE C"/>
    <property type="match status" value="1"/>
</dbReference>
<evidence type="ECO:0000256" key="4">
    <source>
        <dbReference type="SAM" id="SignalP"/>
    </source>
</evidence>